<reference evidence="14 15" key="1">
    <citation type="submission" date="2023-05" db="EMBL/GenBank/DDBJ databases">
        <title>Novel species of genus Flectobacillus isolated from stream in China.</title>
        <authorList>
            <person name="Lu H."/>
        </authorList>
    </citation>
    <scope>NUCLEOTIDE SEQUENCE [LARGE SCALE GENOMIC DNA]</scope>
    <source>
        <strain evidence="14 15">DC10W</strain>
    </source>
</reference>
<evidence type="ECO:0000313" key="15">
    <source>
        <dbReference type="Proteomes" id="UP001236569"/>
    </source>
</evidence>
<dbReference type="Gene3D" id="3.40.30.10">
    <property type="entry name" value="Glutaredoxin"/>
    <property type="match status" value="1"/>
</dbReference>
<dbReference type="PANTHER" id="PTHR42801">
    <property type="entry name" value="THIOREDOXIN-DEPENDENT PEROXIDE REDUCTASE"/>
    <property type="match status" value="1"/>
</dbReference>
<comment type="similarity">
    <text evidence="10">Belongs to the peroxiredoxin family. BCP/PrxQ subfamily.</text>
</comment>
<evidence type="ECO:0000256" key="1">
    <source>
        <dbReference type="ARBA" id="ARBA00003330"/>
    </source>
</evidence>
<name>A0ABT6YLT2_9BACT</name>
<dbReference type="EMBL" id="JASHID010000005">
    <property type="protein sequence ID" value="MDI9864547.1"/>
    <property type="molecule type" value="Genomic_DNA"/>
</dbReference>
<dbReference type="RefSeq" id="WP_166553442.1">
    <property type="nucleotide sequence ID" value="NZ_JASHIC010000014.1"/>
</dbReference>
<dbReference type="InterPro" id="IPR013766">
    <property type="entry name" value="Thioredoxin_domain"/>
</dbReference>
<gene>
    <name evidence="14" type="primary">bcp</name>
    <name evidence="14" type="ORF">QM480_09455</name>
</gene>
<keyword evidence="6 14" id="KW-0560">Oxidoreductase</keyword>
<evidence type="ECO:0000256" key="12">
    <source>
        <dbReference type="ARBA" id="ARBA00049091"/>
    </source>
</evidence>
<dbReference type="InterPro" id="IPR024706">
    <property type="entry name" value="Peroxiredoxin_AhpC-typ"/>
</dbReference>
<accession>A0ABT6YLT2</accession>
<evidence type="ECO:0000256" key="4">
    <source>
        <dbReference type="ARBA" id="ARBA00022559"/>
    </source>
</evidence>
<dbReference type="PIRSF" id="PIRSF000239">
    <property type="entry name" value="AHPC"/>
    <property type="match status" value="1"/>
</dbReference>
<evidence type="ECO:0000256" key="6">
    <source>
        <dbReference type="ARBA" id="ARBA00023002"/>
    </source>
</evidence>
<comment type="caution">
    <text evidence="14">The sequence shown here is derived from an EMBL/GenBank/DDBJ whole genome shotgun (WGS) entry which is preliminary data.</text>
</comment>
<dbReference type="Proteomes" id="UP001236569">
    <property type="component" value="Unassembled WGS sequence"/>
</dbReference>
<evidence type="ECO:0000256" key="2">
    <source>
        <dbReference type="ARBA" id="ARBA00011245"/>
    </source>
</evidence>
<evidence type="ECO:0000256" key="3">
    <source>
        <dbReference type="ARBA" id="ARBA00013017"/>
    </source>
</evidence>
<sequence length="150" mass="16564">MSLTVGSVAPDFEQKDQNGDLVKLSDYKGQKVVLYFYPKDSTPGCTAQACNLNDNLDALKAKGYVVLGVSVDSPKSHKKFIEKYGLGFTLISDEDHSVVEAYGVWVEKSMYGRTYMGTARTTFIIDENGIIQNIIGKVDTKNHTNQVISE</sequence>
<keyword evidence="4 14" id="KW-0575">Peroxidase</keyword>
<comment type="catalytic activity">
    <reaction evidence="12">
        <text>a hydroperoxide + [thioredoxin]-dithiol = an alcohol + [thioredoxin]-disulfide + H2O</text>
        <dbReference type="Rhea" id="RHEA:62620"/>
        <dbReference type="Rhea" id="RHEA-COMP:10698"/>
        <dbReference type="Rhea" id="RHEA-COMP:10700"/>
        <dbReference type="ChEBI" id="CHEBI:15377"/>
        <dbReference type="ChEBI" id="CHEBI:29950"/>
        <dbReference type="ChEBI" id="CHEBI:30879"/>
        <dbReference type="ChEBI" id="CHEBI:35924"/>
        <dbReference type="ChEBI" id="CHEBI:50058"/>
        <dbReference type="EC" id="1.11.1.24"/>
    </reaction>
</comment>
<proteinExistence type="inferred from homology"/>
<evidence type="ECO:0000256" key="10">
    <source>
        <dbReference type="ARBA" id="ARBA00038489"/>
    </source>
</evidence>
<dbReference type="PANTHER" id="PTHR42801:SF4">
    <property type="entry name" value="AHPC_TSA FAMILY PROTEIN"/>
    <property type="match status" value="1"/>
</dbReference>
<dbReference type="NCBIfam" id="NF006960">
    <property type="entry name" value="PRK09437.1"/>
    <property type="match status" value="1"/>
</dbReference>
<dbReference type="InterPro" id="IPR036249">
    <property type="entry name" value="Thioredoxin-like_sf"/>
</dbReference>
<evidence type="ECO:0000256" key="7">
    <source>
        <dbReference type="ARBA" id="ARBA00023157"/>
    </source>
</evidence>
<dbReference type="InterPro" id="IPR050924">
    <property type="entry name" value="Peroxiredoxin_BCP/PrxQ"/>
</dbReference>
<comment type="function">
    <text evidence="1">Thiol-specific peroxidase that catalyzes the reduction of hydrogen peroxide and organic hydroperoxides to water and alcohols, respectively. Plays a role in cell protection against oxidative stress by detoxifying peroxides and as sensor of hydrogen peroxide-mediated signaling events.</text>
</comment>
<keyword evidence="7" id="KW-1015">Disulfide bond</keyword>
<dbReference type="EC" id="1.11.1.24" evidence="3"/>
<evidence type="ECO:0000256" key="8">
    <source>
        <dbReference type="ARBA" id="ARBA00023284"/>
    </source>
</evidence>
<evidence type="ECO:0000313" key="14">
    <source>
        <dbReference type="EMBL" id="MDI9864547.1"/>
    </source>
</evidence>
<keyword evidence="8" id="KW-0676">Redox-active center</keyword>
<dbReference type="CDD" id="cd03017">
    <property type="entry name" value="PRX_BCP"/>
    <property type="match status" value="1"/>
</dbReference>
<keyword evidence="5" id="KW-0049">Antioxidant</keyword>
<comment type="subunit">
    <text evidence="2">Monomer.</text>
</comment>
<evidence type="ECO:0000259" key="13">
    <source>
        <dbReference type="PROSITE" id="PS51352"/>
    </source>
</evidence>
<keyword evidence="15" id="KW-1185">Reference proteome</keyword>
<evidence type="ECO:0000256" key="5">
    <source>
        <dbReference type="ARBA" id="ARBA00022862"/>
    </source>
</evidence>
<organism evidence="14 15">
    <name type="scientific">Flectobacillus longus</name>
    <dbReference type="NCBI Taxonomy" id="2984207"/>
    <lineage>
        <taxon>Bacteria</taxon>
        <taxon>Pseudomonadati</taxon>
        <taxon>Bacteroidota</taxon>
        <taxon>Cytophagia</taxon>
        <taxon>Cytophagales</taxon>
        <taxon>Flectobacillaceae</taxon>
        <taxon>Flectobacillus</taxon>
    </lineage>
</organism>
<feature type="domain" description="Thioredoxin" evidence="13">
    <location>
        <begin position="3"/>
        <end position="150"/>
    </location>
</feature>
<evidence type="ECO:0000256" key="9">
    <source>
        <dbReference type="ARBA" id="ARBA00032824"/>
    </source>
</evidence>
<dbReference type="SUPFAM" id="SSF52833">
    <property type="entry name" value="Thioredoxin-like"/>
    <property type="match status" value="1"/>
</dbReference>
<evidence type="ECO:0000256" key="11">
    <source>
        <dbReference type="ARBA" id="ARBA00042639"/>
    </source>
</evidence>
<dbReference type="Pfam" id="PF00578">
    <property type="entry name" value="AhpC-TSA"/>
    <property type="match status" value="1"/>
</dbReference>
<dbReference type="InterPro" id="IPR000866">
    <property type="entry name" value="AhpC/TSA"/>
</dbReference>
<protein>
    <recommendedName>
        <fullName evidence="3">thioredoxin-dependent peroxiredoxin</fullName>
        <ecNumber evidence="3">1.11.1.24</ecNumber>
    </recommendedName>
    <alternativeName>
        <fullName evidence="9">Thioredoxin peroxidase</fullName>
    </alternativeName>
    <alternativeName>
        <fullName evidence="11">Thioredoxin-dependent peroxiredoxin Bcp</fullName>
    </alternativeName>
</protein>
<dbReference type="GO" id="GO:0140824">
    <property type="term" value="F:thioredoxin-dependent peroxiredoxin activity"/>
    <property type="evidence" value="ECO:0007669"/>
    <property type="project" value="UniProtKB-EC"/>
</dbReference>
<dbReference type="PROSITE" id="PS51352">
    <property type="entry name" value="THIOREDOXIN_2"/>
    <property type="match status" value="1"/>
</dbReference>